<accession>A0A9P0BSP9</accession>
<evidence type="ECO:0000313" key="11">
    <source>
        <dbReference type="EMBL" id="CAH0592701.1"/>
    </source>
</evidence>
<evidence type="ECO:0000256" key="2">
    <source>
        <dbReference type="ARBA" id="ARBA00022525"/>
    </source>
</evidence>
<dbReference type="Gene3D" id="2.40.10.10">
    <property type="entry name" value="Trypsin-like serine proteases"/>
    <property type="match status" value="1"/>
</dbReference>
<keyword evidence="9" id="KW-0732">Signal</keyword>
<dbReference type="CDD" id="cd00190">
    <property type="entry name" value="Tryp_SPc"/>
    <property type="match status" value="1"/>
</dbReference>
<dbReference type="GO" id="GO:0016485">
    <property type="term" value="P:protein processing"/>
    <property type="evidence" value="ECO:0007669"/>
    <property type="project" value="UniProtKB-ARBA"/>
</dbReference>
<reference evidence="11" key="1">
    <citation type="submission" date="2021-12" db="EMBL/GenBank/DDBJ databases">
        <authorList>
            <person name="King R."/>
        </authorList>
    </citation>
    <scope>NUCLEOTIDE SEQUENCE</scope>
</reference>
<evidence type="ECO:0000256" key="3">
    <source>
        <dbReference type="ARBA" id="ARBA00022670"/>
    </source>
</evidence>
<sequence>MSLIALLVLCFGAVSAVPTSSNRIVGGSFADITSYPSLVALIQNFPDNRWRHSCGGVIMNNRAILTAAHCVVGESPFRWRVRAGSSWEHGWNSETYYVSRITTHFSFGNGGHAYNNDIAVLRVNSNIEFNPYIFPAAIAGSMYNLPDNAEVWTAGWGATSFEGPVSTSLRHVQVWTINQSRCNTRYDGSLTANMLCAGWLDVGGRDACTNDNGGPLYHKGVVVGIVSFRYSCGDPQYPGVYTRVSSYTSWIQNNA</sequence>
<organism evidence="11 12">
    <name type="scientific">Chrysodeixis includens</name>
    <name type="common">Soybean looper</name>
    <name type="synonym">Pseudoplusia includens</name>
    <dbReference type="NCBI Taxonomy" id="689277"/>
    <lineage>
        <taxon>Eukaryota</taxon>
        <taxon>Metazoa</taxon>
        <taxon>Ecdysozoa</taxon>
        <taxon>Arthropoda</taxon>
        <taxon>Hexapoda</taxon>
        <taxon>Insecta</taxon>
        <taxon>Pterygota</taxon>
        <taxon>Neoptera</taxon>
        <taxon>Endopterygota</taxon>
        <taxon>Lepidoptera</taxon>
        <taxon>Glossata</taxon>
        <taxon>Ditrysia</taxon>
        <taxon>Noctuoidea</taxon>
        <taxon>Noctuidae</taxon>
        <taxon>Plusiinae</taxon>
        <taxon>Chrysodeixis</taxon>
    </lineage>
</organism>
<dbReference type="PANTHER" id="PTHR24252:SF7">
    <property type="entry name" value="HYALIN"/>
    <property type="match status" value="1"/>
</dbReference>
<dbReference type="SMART" id="SM00020">
    <property type="entry name" value="Tryp_SPc"/>
    <property type="match status" value="1"/>
</dbReference>
<protein>
    <recommendedName>
        <fullName evidence="8">trypsin</fullName>
        <ecNumber evidence="8">3.4.21.4</ecNumber>
    </recommendedName>
</protein>
<name>A0A9P0BSP9_CHRIL</name>
<dbReference type="PROSITE" id="PS00134">
    <property type="entry name" value="TRYPSIN_HIS"/>
    <property type="match status" value="1"/>
</dbReference>
<feature type="domain" description="Peptidase S1" evidence="10">
    <location>
        <begin position="24"/>
        <end position="255"/>
    </location>
</feature>
<dbReference type="SUPFAM" id="SSF50494">
    <property type="entry name" value="Trypsin-like serine proteases"/>
    <property type="match status" value="1"/>
</dbReference>
<evidence type="ECO:0000256" key="1">
    <source>
        <dbReference type="ARBA" id="ARBA00004613"/>
    </source>
</evidence>
<dbReference type="Proteomes" id="UP001154114">
    <property type="component" value="Chromosome 2"/>
</dbReference>
<dbReference type="InterPro" id="IPR018114">
    <property type="entry name" value="TRYPSIN_HIS"/>
</dbReference>
<gene>
    <name evidence="11" type="ORF">CINC_LOCUS5861</name>
</gene>
<evidence type="ECO:0000256" key="7">
    <source>
        <dbReference type="ARBA" id="ARBA00036320"/>
    </source>
</evidence>
<dbReference type="InterPro" id="IPR001314">
    <property type="entry name" value="Peptidase_S1A"/>
</dbReference>
<proteinExistence type="predicted"/>
<feature type="signal peptide" evidence="9">
    <location>
        <begin position="1"/>
        <end position="16"/>
    </location>
</feature>
<dbReference type="Pfam" id="PF00089">
    <property type="entry name" value="Trypsin"/>
    <property type="match status" value="1"/>
</dbReference>
<evidence type="ECO:0000256" key="4">
    <source>
        <dbReference type="ARBA" id="ARBA00022801"/>
    </source>
</evidence>
<dbReference type="AlphaFoldDB" id="A0A9P0BSP9"/>
<dbReference type="InterPro" id="IPR001254">
    <property type="entry name" value="Trypsin_dom"/>
</dbReference>
<keyword evidence="3" id="KW-0645">Protease</keyword>
<keyword evidence="4" id="KW-0378">Hydrolase</keyword>
<dbReference type="EMBL" id="LR824005">
    <property type="protein sequence ID" value="CAH0592701.1"/>
    <property type="molecule type" value="Genomic_DNA"/>
</dbReference>
<dbReference type="OrthoDB" id="10059102at2759"/>
<keyword evidence="6" id="KW-1015">Disulfide bond</keyword>
<dbReference type="GO" id="GO:0005576">
    <property type="term" value="C:extracellular region"/>
    <property type="evidence" value="ECO:0007669"/>
    <property type="project" value="UniProtKB-SubCell"/>
</dbReference>
<feature type="chain" id="PRO_5040419011" description="trypsin" evidence="9">
    <location>
        <begin position="17"/>
        <end position="255"/>
    </location>
</feature>
<dbReference type="InterPro" id="IPR043504">
    <property type="entry name" value="Peptidase_S1_PA_chymotrypsin"/>
</dbReference>
<dbReference type="PROSITE" id="PS50240">
    <property type="entry name" value="TRYPSIN_DOM"/>
    <property type="match status" value="1"/>
</dbReference>
<evidence type="ECO:0000256" key="6">
    <source>
        <dbReference type="ARBA" id="ARBA00023157"/>
    </source>
</evidence>
<evidence type="ECO:0000256" key="5">
    <source>
        <dbReference type="ARBA" id="ARBA00022825"/>
    </source>
</evidence>
<keyword evidence="5" id="KW-0720">Serine protease</keyword>
<dbReference type="PRINTS" id="PR00722">
    <property type="entry name" value="CHYMOTRYPSIN"/>
</dbReference>
<evidence type="ECO:0000256" key="9">
    <source>
        <dbReference type="SAM" id="SignalP"/>
    </source>
</evidence>
<dbReference type="EC" id="3.4.21.4" evidence="8"/>
<comment type="subcellular location">
    <subcellularLocation>
        <location evidence="1">Secreted</location>
    </subcellularLocation>
</comment>
<dbReference type="FunFam" id="2.40.10.10:FF:000047">
    <property type="entry name" value="Trypsin eta"/>
    <property type="match status" value="1"/>
</dbReference>
<dbReference type="GO" id="GO:0004252">
    <property type="term" value="F:serine-type endopeptidase activity"/>
    <property type="evidence" value="ECO:0007669"/>
    <property type="project" value="UniProtKB-EC"/>
</dbReference>
<dbReference type="PANTHER" id="PTHR24252">
    <property type="entry name" value="ACROSIN-RELATED"/>
    <property type="match status" value="1"/>
</dbReference>
<keyword evidence="12" id="KW-1185">Reference proteome</keyword>
<dbReference type="InterPro" id="IPR009003">
    <property type="entry name" value="Peptidase_S1_PA"/>
</dbReference>
<evidence type="ECO:0000313" key="12">
    <source>
        <dbReference type="Proteomes" id="UP001154114"/>
    </source>
</evidence>
<keyword evidence="2" id="KW-0964">Secreted</keyword>
<evidence type="ECO:0000259" key="10">
    <source>
        <dbReference type="PROSITE" id="PS50240"/>
    </source>
</evidence>
<comment type="catalytic activity">
    <reaction evidence="7">
        <text>Preferential cleavage: Arg-|-Xaa, Lys-|-Xaa.</text>
        <dbReference type="EC" id="3.4.21.4"/>
    </reaction>
</comment>
<evidence type="ECO:0000256" key="8">
    <source>
        <dbReference type="ARBA" id="ARBA00038868"/>
    </source>
</evidence>